<keyword evidence="4" id="KW-0560">Oxidoreductase</keyword>
<keyword evidence="2" id="KW-0285">Flavoprotein</keyword>
<dbReference type="Gene3D" id="3.50.50.60">
    <property type="entry name" value="FAD/NAD(P)-binding domain"/>
    <property type="match status" value="1"/>
</dbReference>
<dbReference type="Pfam" id="PF01494">
    <property type="entry name" value="FAD_binding_3"/>
    <property type="match status" value="1"/>
</dbReference>
<dbReference type="InterPro" id="IPR036188">
    <property type="entry name" value="FAD/NAD-bd_sf"/>
</dbReference>
<gene>
    <name evidence="8" type="ORF">N7494_005999</name>
</gene>
<feature type="domain" description="FAD-binding" evidence="7">
    <location>
        <begin position="6"/>
        <end position="363"/>
    </location>
</feature>
<feature type="region of interest" description="Disordered" evidence="6">
    <location>
        <begin position="369"/>
        <end position="394"/>
    </location>
</feature>
<proteinExistence type="inferred from homology"/>
<dbReference type="GO" id="GO:0004497">
    <property type="term" value="F:monooxygenase activity"/>
    <property type="evidence" value="ECO:0007669"/>
    <property type="project" value="UniProtKB-KW"/>
</dbReference>
<comment type="caution">
    <text evidence="8">The sequence shown here is derived from an EMBL/GenBank/DDBJ whole genome shotgun (WGS) entry which is preliminary data.</text>
</comment>
<organism evidence="8 9">
    <name type="scientific">Penicillium frequentans</name>
    <dbReference type="NCBI Taxonomy" id="3151616"/>
    <lineage>
        <taxon>Eukaryota</taxon>
        <taxon>Fungi</taxon>
        <taxon>Dikarya</taxon>
        <taxon>Ascomycota</taxon>
        <taxon>Pezizomycotina</taxon>
        <taxon>Eurotiomycetes</taxon>
        <taxon>Eurotiomycetidae</taxon>
        <taxon>Eurotiales</taxon>
        <taxon>Aspergillaceae</taxon>
        <taxon>Penicillium</taxon>
    </lineage>
</organism>
<sequence>MSISISVIIVGGGLAGLATAIGLQRAGHQVTVLEKSPVLGQIGAGIQIPPNSAKVFKGWGLLDELEKLSIAPNIGVMRSYREMKPLSTLDMGEKLVERYGTPYLLTHRVDLHHLLAKEAERAGVDIRLGVEVMGVETDTSSQQCPLVRTANGEQSLSADLVFAADGERSRCRGSLLGHEMPWKDSGDHVLRATVPVQILQEDDELREFVNDLNFWVGPESNALTYSLKRDGLFNVVTTGAHAPDATVQFAPKPISQEEALLEFPGWDPLFHRLLRSSTIYARWTLLHTDMPSKWTNEMGNFSLIGDAAHAMLPYTGQGAAMAFEDAATIGVLFSSIKNKRQIPDLLTIYETMRRPRVTEMHRRVKQVRDIYSMPDGPKQQERDRQLREQGPFDGYPNFLADPVLQEWMFSYDAFEEAQKALEMFQKGEFPGTRGTWRLYM</sequence>
<evidence type="ECO:0000256" key="2">
    <source>
        <dbReference type="ARBA" id="ARBA00022630"/>
    </source>
</evidence>
<dbReference type="PANTHER" id="PTHR13789:SF238">
    <property type="entry name" value="PUTATIVE (AFU_ORTHOLOGUE AFUA_2G01680)-RELATED"/>
    <property type="match status" value="1"/>
</dbReference>
<evidence type="ECO:0000256" key="4">
    <source>
        <dbReference type="ARBA" id="ARBA00023002"/>
    </source>
</evidence>
<evidence type="ECO:0000256" key="5">
    <source>
        <dbReference type="ARBA" id="ARBA00023033"/>
    </source>
</evidence>
<feature type="compositionally biased region" description="Basic and acidic residues" evidence="6">
    <location>
        <begin position="378"/>
        <end position="387"/>
    </location>
</feature>
<dbReference type="EMBL" id="JAQIZZ010000005">
    <property type="protein sequence ID" value="KAJ5540923.1"/>
    <property type="molecule type" value="Genomic_DNA"/>
</dbReference>
<dbReference type="GO" id="GO:0071949">
    <property type="term" value="F:FAD binding"/>
    <property type="evidence" value="ECO:0007669"/>
    <property type="project" value="InterPro"/>
</dbReference>
<dbReference type="InterPro" id="IPR050493">
    <property type="entry name" value="FAD-dep_Monooxygenase_BioMet"/>
</dbReference>
<dbReference type="AlphaFoldDB" id="A0AAD6CVE2"/>
<dbReference type="PANTHER" id="PTHR13789">
    <property type="entry name" value="MONOOXYGENASE"/>
    <property type="match status" value="1"/>
</dbReference>
<evidence type="ECO:0000256" key="1">
    <source>
        <dbReference type="ARBA" id="ARBA00007992"/>
    </source>
</evidence>
<dbReference type="PRINTS" id="PR00420">
    <property type="entry name" value="RNGMNOXGNASE"/>
</dbReference>
<protein>
    <submittedName>
        <fullName evidence="8">FAD binding domain-containing protein</fullName>
    </submittedName>
</protein>
<evidence type="ECO:0000256" key="3">
    <source>
        <dbReference type="ARBA" id="ARBA00022827"/>
    </source>
</evidence>
<name>A0AAD6CVE2_9EURO</name>
<accession>A0AAD6CVE2</accession>
<evidence type="ECO:0000259" key="7">
    <source>
        <dbReference type="Pfam" id="PF01494"/>
    </source>
</evidence>
<dbReference type="Proteomes" id="UP001220324">
    <property type="component" value="Unassembled WGS sequence"/>
</dbReference>
<dbReference type="InterPro" id="IPR002938">
    <property type="entry name" value="FAD-bd"/>
</dbReference>
<keyword evidence="3" id="KW-0274">FAD</keyword>
<comment type="similarity">
    <text evidence="1">Belongs to the paxM FAD-dependent monooxygenase family.</text>
</comment>
<evidence type="ECO:0000313" key="9">
    <source>
        <dbReference type="Proteomes" id="UP001220324"/>
    </source>
</evidence>
<evidence type="ECO:0000313" key="8">
    <source>
        <dbReference type="EMBL" id="KAJ5540923.1"/>
    </source>
</evidence>
<keyword evidence="9" id="KW-1185">Reference proteome</keyword>
<dbReference type="SUPFAM" id="SSF51905">
    <property type="entry name" value="FAD/NAD(P)-binding domain"/>
    <property type="match status" value="1"/>
</dbReference>
<evidence type="ECO:0000256" key="6">
    <source>
        <dbReference type="SAM" id="MobiDB-lite"/>
    </source>
</evidence>
<reference evidence="8 9" key="1">
    <citation type="journal article" date="2023" name="IMA Fungus">
        <title>Comparative genomic study of the Penicillium genus elucidates a diverse pangenome and 15 lateral gene transfer events.</title>
        <authorList>
            <person name="Petersen C."/>
            <person name="Sorensen T."/>
            <person name="Nielsen M.R."/>
            <person name="Sondergaard T.E."/>
            <person name="Sorensen J.L."/>
            <person name="Fitzpatrick D.A."/>
            <person name="Frisvad J.C."/>
            <person name="Nielsen K.L."/>
        </authorList>
    </citation>
    <scope>NUCLEOTIDE SEQUENCE [LARGE SCALE GENOMIC DNA]</scope>
    <source>
        <strain evidence="8 9">IBT 35679</strain>
    </source>
</reference>
<keyword evidence="5" id="KW-0503">Monooxygenase</keyword>